<name>A0A5V3W7T8_SALER</name>
<evidence type="ECO:0000256" key="1">
    <source>
        <dbReference type="SAM" id="MobiDB-lite"/>
    </source>
</evidence>
<dbReference type="AlphaFoldDB" id="A0A5V3W7T8"/>
<evidence type="ECO:0000313" key="2">
    <source>
        <dbReference type="EMBL" id="EBN4400188.1"/>
    </source>
</evidence>
<comment type="caution">
    <text evidence="2">The sequence shown here is derived from an EMBL/GenBank/DDBJ whole genome shotgun (WGS) entry which is preliminary data.</text>
</comment>
<proteinExistence type="predicted"/>
<feature type="region of interest" description="Disordered" evidence="1">
    <location>
        <begin position="1"/>
        <end position="22"/>
    </location>
</feature>
<protein>
    <submittedName>
        <fullName evidence="2">Uncharacterized protein</fullName>
    </submittedName>
</protein>
<dbReference type="EMBL" id="AAGFSO010000004">
    <property type="protein sequence ID" value="EBN4400188.1"/>
    <property type="molecule type" value="Genomic_DNA"/>
</dbReference>
<reference evidence="2" key="1">
    <citation type="submission" date="2018-07" db="EMBL/GenBank/DDBJ databases">
        <authorList>
            <consortium name="PulseNet: The National Subtyping Network for Foodborne Disease Surveillance"/>
            <person name="Tarr C.L."/>
            <person name="Trees E."/>
            <person name="Katz L.S."/>
            <person name="Carleton-Romer H.A."/>
            <person name="Stroika S."/>
            <person name="Kucerova Z."/>
            <person name="Roache K.F."/>
            <person name="Sabol A.L."/>
            <person name="Besser J."/>
            <person name="Gerner-Smidt P."/>
        </authorList>
    </citation>
    <scope>NUCLEOTIDE SEQUENCE</scope>
    <source>
        <strain evidence="2">PNUSAS044948</strain>
    </source>
</reference>
<gene>
    <name evidence="2" type="ORF">DSA09_08645</name>
</gene>
<accession>A0A5V3W7T8</accession>
<sequence length="162" mass="19063">MENEDKKRLQNRQRQEKRQGNLKRRYGKAFSLNFKETTMERLLKIIPQTIVRKNEESITVKRSLAVTELINRYYLENTVPRDSEISITTYELYCKVRDMRISGKISQKIAEELNEAGQLIPVFDNDIGRISLEEGTWNSRDILAISDTNKVIQMIESNEQHQ</sequence>
<organism evidence="2">
    <name type="scientific">Salmonella enterica</name>
    <name type="common">Salmonella choleraesuis</name>
    <dbReference type="NCBI Taxonomy" id="28901"/>
    <lineage>
        <taxon>Bacteria</taxon>
        <taxon>Pseudomonadati</taxon>
        <taxon>Pseudomonadota</taxon>
        <taxon>Gammaproteobacteria</taxon>
        <taxon>Enterobacterales</taxon>
        <taxon>Enterobacteriaceae</taxon>
        <taxon>Salmonella</taxon>
    </lineage>
</organism>
<feature type="compositionally biased region" description="Basic and acidic residues" evidence="1">
    <location>
        <begin position="1"/>
        <end position="19"/>
    </location>
</feature>